<evidence type="ECO:0000256" key="8">
    <source>
        <dbReference type="RuleBase" id="RU003560"/>
    </source>
</evidence>
<keyword evidence="6" id="KW-0413">Isomerase</keyword>
<evidence type="ECO:0000313" key="10">
    <source>
        <dbReference type="Proteomes" id="UP001174909"/>
    </source>
</evidence>
<dbReference type="Pfam" id="PF00202">
    <property type="entry name" value="Aminotran_3"/>
    <property type="match status" value="1"/>
</dbReference>
<keyword evidence="10" id="KW-1185">Reference proteome</keyword>
<sequence length="428" mass="45910">MSRAKWEEACEYLPGGDSRNSIFWKPYPVFITDASGSRVMDADGVQRIDFINTMTTMILGHGPAPVINAVRRQLDKGLGYNAPNERQVDLARILCDRVPSFDLVRFTNSGTEATLNTLRAARAFTGKTRFAKVEGGYHGTHDGVTVSVRVDPSLAGDPDNPVPVPASAGLVPGVTDQVTVIPFNDSATALRILEDNACDLAAIIVEPVMGSVGMVPAQPEYLTMLRDFATANNTVLIFDEVISFRVAPGGSQEFYGVTPDMTALGKIIGGGLPVGAFGGRRDIMELYDPSPSGGPVVSHAGTFNANPLTMLAGSVAMEQLTSDVYRNLAALTEELKQGLREICSTLEVPVQVTGLGSLFGIHFCDHPVNNYRDIASGNHELRDRMFLGLLNEGILMASNLVGATSTATTEDDIEAFLKAFRTALERNV</sequence>
<dbReference type="GO" id="GO:0008483">
    <property type="term" value="F:transaminase activity"/>
    <property type="evidence" value="ECO:0007669"/>
    <property type="project" value="InterPro"/>
</dbReference>
<dbReference type="GO" id="GO:0006779">
    <property type="term" value="P:porphyrin-containing compound biosynthetic process"/>
    <property type="evidence" value="ECO:0007669"/>
    <property type="project" value="UniProtKB-KW"/>
</dbReference>
<comment type="similarity">
    <text evidence="3">Belongs to the class-III pyridoxal-phosphate-dependent aminotransferase family. HemL subfamily.</text>
</comment>
<dbReference type="FunFam" id="3.40.640.10:FF:000021">
    <property type="entry name" value="Glutamate-1-semialdehyde 2,1-aminomutase"/>
    <property type="match status" value="1"/>
</dbReference>
<comment type="caution">
    <text evidence="9">The sequence shown here is derived from an EMBL/GenBank/DDBJ whole genome shotgun (WGS) entry which is preliminary data.</text>
</comment>
<organism evidence="9 10">
    <name type="scientific">Geodia barretti</name>
    <name type="common">Barrett's horny sponge</name>
    <dbReference type="NCBI Taxonomy" id="519541"/>
    <lineage>
        <taxon>Eukaryota</taxon>
        <taxon>Metazoa</taxon>
        <taxon>Porifera</taxon>
        <taxon>Demospongiae</taxon>
        <taxon>Heteroscleromorpha</taxon>
        <taxon>Tetractinellida</taxon>
        <taxon>Astrophorina</taxon>
        <taxon>Geodiidae</taxon>
        <taxon>Geodia</taxon>
    </lineage>
</organism>
<dbReference type="Proteomes" id="UP001174909">
    <property type="component" value="Unassembled WGS sequence"/>
</dbReference>
<dbReference type="PANTHER" id="PTHR43713">
    <property type="entry name" value="GLUTAMATE-1-SEMIALDEHYDE 2,1-AMINOMUTASE"/>
    <property type="match status" value="1"/>
</dbReference>
<evidence type="ECO:0000256" key="6">
    <source>
        <dbReference type="ARBA" id="ARBA00023235"/>
    </source>
</evidence>
<dbReference type="Gene3D" id="3.90.1150.10">
    <property type="entry name" value="Aspartate Aminotransferase, domain 1"/>
    <property type="match status" value="1"/>
</dbReference>
<name>A0AA35SNY4_GEOBA</name>
<evidence type="ECO:0000256" key="7">
    <source>
        <dbReference type="ARBA" id="ARBA00023244"/>
    </source>
</evidence>
<keyword evidence="5 8" id="KW-0663">Pyridoxal phosphate</keyword>
<dbReference type="InterPro" id="IPR015424">
    <property type="entry name" value="PyrdxlP-dep_Trfase"/>
</dbReference>
<dbReference type="EC" id="5.4.3.8" evidence="4"/>
<dbReference type="GO" id="GO:0042286">
    <property type="term" value="F:glutamate-1-semialdehyde 2,1-aminomutase activity"/>
    <property type="evidence" value="ECO:0007669"/>
    <property type="project" value="UniProtKB-EC"/>
</dbReference>
<dbReference type="InterPro" id="IPR015421">
    <property type="entry name" value="PyrdxlP-dep_Trfase_major"/>
</dbReference>
<dbReference type="InterPro" id="IPR015422">
    <property type="entry name" value="PyrdxlP-dep_Trfase_small"/>
</dbReference>
<evidence type="ECO:0000256" key="2">
    <source>
        <dbReference type="ARBA" id="ARBA00004819"/>
    </source>
</evidence>
<gene>
    <name evidence="9" type="ORF">GBAR_LOCUS18947</name>
</gene>
<comment type="cofactor">
    <cofactor evidence="1">
        <name>pyridoxal 5'-phosphate</name>
        <dbReference type="ChEBI" id="CHEBI:597326"/>
    </cofactor>
</comment>
<accession>A0AA35SNY4</accession>
<evidence type="ECO:0000256" key="5">
    <source>
        <dbReference type="ARBA" id="ARBA00022898"/>
    </source>
</evidence>
<proteinExistence type="inferred from homology"/>
<protein>
    <recommendedName>
        <fullName evidence="4">glutamate-1-semialdehyde 2,1-aminomutase</fullName>
        <ecNumber evidence="4">5.4.3.8</ecNumber>
    </recommendedName>
</protein>
<dbReference type="PANTHER" id="PTHR43713:SF3">
    <property type="entry name" value="GLUTAMATE-1-SEMIALDEHYDE 2,1-AMINOMUTASE 1, CHLOROPLASTIC-RELATED"/>
    <property type="match status" value="1"/>
</dbReference>
<evidence type="ECO:0000313" key="9">
    <source>
        <dbReference type="EMBL" id="CAI8033585.1"/>
    </source>
</evidence>
<comment type="pathway">
    <text evidence="2">Porphyrin-containing compound metabolism; protoporphyrin-IX biosynthesis; 5-aminolevulinate from L-glutamyl-tRNA(Glu): step 2/2.</text>
</comment>
<reference evidence="9" key="1">
    <citation type="submission" date="2023-03" db="EMBL/GenBank/DDBJ databases">
        <authorList>
            <person name="Steffen K."/>
            <person name="Cardenas P."/>
        </authorList>
    </citation>
    <scope>NUCLEOTIDE SEQUENCE</scope>
</reference>
<dbReference type="Gene3D" id="3.40.640.10">
    <property type="entry name" value="Type I PLP-dependent aspartate aminotransferase-like (Major domain)"/>
    <property type="match status" value="1"/>
</dbReference>
<dbReference type="SUPFAM" id="SSF53383">
    <property type="entry name" value="PLP-dependent transferases"/>
    <property type="match status" value="1"/>
</dbReference>
<dbReference type="AlphaFoldDB" id="A0AA35SNY4"/>
<evidence type="ECO:0000256" key="4">
    <source>
        <dbReference type="ARBA" id="ARBA00012143"/>
    </source>
</evidence>
<evidence type="ECO:0000256" key="3">
    <source>
        <dbReference type="ARBA" id="ARBA00008981"/>
    </source>
</evidence>
<dbReference type="InterPro" id="IPR005814">
    <property type="entry name" value="Aminotrans_3"/>
</dbReference>
<dbReference type="GO" id="GO:0030170">
    <property type="term" value="F:pyridoxal phosphate binding"/>
    <property type="evidence" value="ECO:0007669"/>
    <property type="project" value="InterPro"/>
</dbReference>
<keyword evidence="7" id="KW-0627">Porphyrin biosynthesis</keyword>
<dbReference type="CDD" id="cd00610">
    <property type="entry name" value="OAT_like"/>
    <property type="match status" value="1"/>
</dbReference>
<dbReference type="EMBL" id="CASHTH010002678">
    <property type="protein sequence ID" value="CAI8033585.1"/>
    <property type="molecule type" value="Genomic_DNA"/>
</dbReference>
<evidence type="ECO:0000256" key="1">
    <source>
        <dbReference type="ARBA" id="ARBA00001933"/>
    </source>
</evidence>